<comment type="caution">
    <text evidence="1">The sequence shown here is derived from an EMBL/GenBank/DDBJ whole genome shotgun (WGS) entry which is preliminary data.</text>
</comment>
<accession>A0A916UEG5</accession>
<dbReference type="RefSeq" id="WP_188610095.1">
    <property type="nucleotide sequence ID" value="NZ_BMGG01000005.1"/>
</dbReference>
<dbReference type="Proteomes" id="UP000637002">
    <property type="component" value="Unassembled WGS sequence"/>
</dbReference>
<evidence type="ECO:0000313" key="1">
    <source>
        <dbReference type="EMBL" id="GGC70428.1"/>
    </source>
</evidence>
<reference evidence="1" key="1">
    <citation type="journal article" date="2014" name="Int. J. Syst. Evol. Microbiol.">
        <title>Complete genome sequence of Corynebacterium casei LMG S-19264T (=DSM 44701T), isolated from a smear-ripened cheese.</title>
        <authorList>
            <consortium name="US DOE Joint Genome Institute (JGI-PGF)"/>
            <person name="Walter F."/>
            <person name="Albersmeier A."/>
            <person name="Kalinowski J."/>
            <person name="Ruckert C."/>
        </authorList>
    </citation>
    <scope>NUCLEOTIDE SEQUENCE</scope>
    <source>
        <strain evidence="1">CGMCC 1.12919</strain>
    </source>
</reference>
<name>A0A916UEG5_9HYPH</name>
<reference evidence="1" key="2">
    <citation type="submission" date="2020-09" db="EMBL/GenBank/DDBJ databases">
        <authorList>
            <person name="Sun Q."/>
            <person name="Zhou Y."/>
        </authorList>
    </citation>
    <scope>NUCLEOTIDE SEQUENCE</scope>
    <source>
        <strain evidence="1">CGMCC 1.12919</strain>
    </source>
</reference>
<sequence>MPSYAATTEVSVERSKMEIEQIVRRYGADGFLSGWEGDRAMVQFRCQGRYVRFLMTLPDRAEKRFTQHSRGARSPEAALKEWEQACRQKWRALALMIKAKLEAVESGIVSFEQEFLPHVLPPDGTTVYEQTRAAVALAYEQGTMPKLLPDFRSDADA</sequence>
<organism evidence="1 2">
    <name type="scientific">Chelatococcus reniformis</name>
    <dbReference type="NCBI Taxonomy" id="1494448"/>
    <lineage>
        <taxon>Bacteria</taxon>
        <taxon>Pseudomonadati</taxon>
        <taxon>Pseudomonadota</taxon>
        <taxon>Alphaproteobacteria</taxon>
        <taxon>Hyphomicrobiales</taxon>
        <taxon>Chelatococcaceae</taxon>
        <taxon>Chelatococcus</taxon>
    </lineage>
</organism>
<gene>
    <name evidence="1" type="ORF">GCM10010994_31200</name>
</gene>
<proteinExistence type="predicted"/>
<dbReference type="EMBL" id="BMGG01000005">
    <property type="protein sequence ID" value="GGC70428.1"/>
    <property type="molecule type" value="Genomic_DNA"/>
</dbReference>
<evidence type="ECO:0000313" key="2">
    <source>
        <dbReference type="Proteomes" id="UP000637002"/>
    </source>
</evidence>
<protein>
    <submittedName>
        <fullName evidence="1">Uncharacterized protein</fullName>
    </submittedName>
</protein>
<dbReference type="AlphaFoldDB" id="A0A916UEG5"/>
<keyword evidence="2" id="KW-1185">Reference proteome</keyword>